<organism evidence="1">
    <name type="scientific">Rhizophora mucronata</name>
    <name type="common">Asiatic mangrove</name>
    <dbReference type="NCBI Taxonomy" id="61149"/>
    <lineage>
        <taxon>Eukaryota</taxon>
        <taxon>Viridiplantae</taxon>
        <taxon>Streptophyta</taxon>
        <taxon>Embryophyta</taxon>
        <taxon>Tracheophyta</taxon>
        <taxon>Spermatophyta</taxon>
        <taxon>Magnoliopsida</taxon>
        <taxon>eudicotyledons</taxon>
        <taxon>Gunneridae</taxon>
        <taxon>Pentapetalae</taxon>
        <taxon>rosids</taxon>
        <taxon>fabids</taxon>
        <taxon>Malpighiales</taxon>
        <taxon>Rhizophoraceae</taxon>
        <taxon>Rhizophora</taxon>
    </lineage>
</organism>
<reference evidence="1" key="1">
    <citation type="submission" date="2018-02" db="EMBL/GenBank/DDBJ databases">
        <title>Rhizophora mucronata_Transcriptome.</title>
        <authorList>
            <person name="Meera S.P."/>
            <person name="Sreeshan A."/>
            <person name="Augustine A."/>
        </authorList>
    </citation>
    <scope>NUCLEOTIDE SEQUENCE</scope>
    <source>
        <tissue evidence="1">Leaf</tissue>
    </source>
</reference>
<name>A0A2P2PZ13_RHIMU</name>
<proteinExistence type="predicted"/>
<dbReference type="EMBL" id="GGEC01079470">
    <property type="protein sequence ID" value="MBX59954.1"/>
    <property type="molecule type" value="Transcribed_RNA"/>
</dbReference>
<accession>A0A2P2PZ13</accession>
<dbReference type="AlphaFoldDB" id="A0A2P2PZ13"/>
<protein>
    <submittedName>
        <fullName evidence="1">Uncharacterized protein</fullName>
    </submittedName>
</protein>
<sequence length="84" mass="10137">MWKLQFILTLLPFYHIYSWKAYEGEIEERRNRNSKPFGNSKLFYHVYSLKIITCCVIVLVPWKFFIIVGTLVPHSCFMAGWFRN</sequence>
<evidence type="ECO:0000313" key="1">
    <source>
        <dbReference type="EMBL" id="MBX59954.1"/>
    </source>
</evidence>